<name>A0A914W762_9BILA</name>
<protein>
    <submittedName>
        <fullName evidence="3">Uncharacterized protein</fullName>
    </submittedName>
</protein>
<evidence type="ECO:0000313" key="3">
    <source>
        <dbReference type="WBParaSite" id="PSAMB.scaffold3357size18603.g21281.t1"/>
    </source>
</evidence>
<evidence type="ECO:0000256" key="1">
    <source>
        <dbReference type="SAM" id="MobiDB-lite"/>
    </source>
</evidence>
<feature type="region of interest" description="Disordered" evidence="1">
    <location>
        <begin position="1"/>
        <end position="41"/>
    </location>
</feature>
<proteinExistence type="predicted"/>
<sequence>MSSKEDYAPSALNGDGAVPERRPYSAGPRQDNAGRPSVAMEAGGRANASPLSIRAFFPPFPLACVLCNALRNISIVPGESSSFDELYCWERTVGHWAFRPRRSNACSRRFK</sequence>
<evidence type="ECO:0000313" key="2">
    <source>
        <dbReference type="Proteomes" id="UP000887566"/>
    </source>
</evidence>
<reference evidence="3" key="1">
    <citation type="submission" date="2022-11" db="UniProtKB">
        <authorList>
            <consortium name="WormBaseParasite"/>
        </authorList>
    </citation>
    <scope>IDENTIFICATION</scope>
</reference>
<keyword evidence="2" id="KW-1185">Reference proteome</keyword>
<dbReference type="AlphaFoldDB" id="A0A914W762"/>
<organism evidence="2 3">
    <name type="scientific">Plectus sambesii</name>
    <dbReference type="NCBI Taxonomy" id="2011161"/>
    <lineage>
        <taxon>Eukaryota</taxon>
        <taxon>Metazoa</taxon>
        <taxon>Ecdysozoa</taxon>
        <taxon>Nematoda</taxon>
        <taxon>Chromadorea</taxon>
        <taxon>Plectida</taxon>
        <taxon>Plectina</taxon>
        <taxon>Plectoidea</taxon>
        <taxon>Plectidae</taxon>
        <taxon>Plectus</taxon>
    </lineage>
</organism>
<dbReference type="Proteomes" id="UP000887566">
    <property type="component" value="Unplaced"/>
</dbReference>
<accession>A0A914W762</accession>
<dbReference type="WBParaSite" id="PSAMB.scaffold3357size18603.g21281.t1">
    <property type="protein sequence ID" value="PSAMB.scaffold3357size18603.g21281.t1"/>
    <property type="gene ID" value="PSAMB.scaffold3357size18603.g21281"/>
</dbReference>